<dbReference type="EMBL" id="AP011529">
    <property type="protein sequence ID" value="BAI79959.1"/>
    <property type="molecule type" value="Genomic_DNA"/>
</dbReference>
<dbReference type="STRING" id="639282.DEFDS_0465"/>
<feature type="domain" description="SH3b" evidence="1">
    <location>
        <begin position="24"/>
        <end position="93"/>
    </location>
</feature>
<dbReference type="InterPro" id="IPR003646">
    <property type="entry name" value="SH3-like_bac-type"/>
</dbReference>
<dbReference type="AlphaFoldDB" id="D3PBI6"/>
<evidence type="ECO:0000313" key="2">
    <source>
        <dbReference type="EMBL" id="BAI79959.1"/>
    </source>
</evidence>
<evidence type="ECO:0000259" key="1">
    <source>
        <dbReference type="PROSITE" id="PS51781"/>
    </source>
</evidence>
<dbReference type="eggNOG" id="COG3103">
    <property type="taxonomic scope" value="Bacteria"/>
</dbReference>
<dbReference type="OrthoDB" id="9790307at2"/>
<dbReference type="Gene3D" id="2.30.30.40">
    <property type="entry name" value="SH3 Domains"/>
    <property type="match status" value="1"/>
</dbReference>
<evidence type="ECO:0000313" key="3">
    <source>
        <dbReference type="Proteomes" id="UP000001520"/>
    </source>
</evidence>
<sequence length="257" mass="30580">MFRYLVYLIILILPTLGFSDNKTASNKYVELLAKVKNTTYVYKQPDTKSKKLRKIYKGSKIIVIQDVNADWYLVKYNNVRTGYVLKKYIELRYTLKKEVKRVPYQLKKLEIDLDSMIKRYNFYMKESRFFMDTGYVPVFKLHSVKKSGDTVTVSLLYDIEVKKGVKVLDKNNPFADILQKFIEVIFFKMFIEKAKNYQIVIFTQDGKSKNEYAKLRYVADEKRFFEIKNYDGKIWDYIESTVDPDTLFKYLPVKGDV</sequence>
<reference evidence="2 3" key="1">
    <citation type="journal article" date="2010" name="DNA Res.">
        <title>Bacterial lifestyle in a deep-sea hydrothermal vent chimney revealed by the genome sequence of the thermophilic bacterium Deferribacter desulfuricans SSM1.</title>
        <authorList>
            <person name="Takaki Y."/>
            <person name="Shimamura S."/>
            <person name="Nakagawa S."/>
            <person name="Fukuhara Y."/>
            <person name="Horikawa H."/>
            <person name="Ankai A."/>
            <person name="Harada T."/>
            <person name="Hosoyama A."/>
            <person name="Oguchi A."/>
            <person name="Fukui S."/>
            <person name="Fujita N."/>
            <person name="Takami H."/>
            <person name="Takai K."/>
        </authorList>
    </citation>
    <scope>NUCLEOTIDE SEQUENCE [LARGE SCALE GENOMIC DNA]</scope>
    <source>
        <strain evidence="3">DSM 14783 / JCM 11476 / NBRC 101012 / SSM1</strain>
    </source>
</reference>
<organism evidence="2 3">
    <name type="scientific">Deferribacter desulfuricans (strain DSM 14783 / JCM 11476 / NBRC 101012 / SSM1)</name>
    <dbReference type="NCBI Taxonomy" id="639282"/>
    <lineage>
        <taxon>Bacteria</taxon>
        <taxon>Pseudomonadati</taxon>
        <taxon>Deferribacterota</taxon>
        <taxon>Deferribacteres</taxon>
        <taxon>Deferribacterales</taxon>
        <taxon>Deferribacteraceae</taxon>
        <taxon>Deferribacter</taxon>
    </lineage>
</organism>
<dbReference type="KEGG" id="ddf:DEFDS_0465"/>
<dbReference type="HOGENOM" id="CLU_1118738_0_0_0"/>
<dbReference type="Pfam" id="PF08239">
    <property type="entry name" value="SH3_3"/>
    <property type="match status" value="1"/>
</dbReference>
<accession>D3PBI6</accession>
<name>D3PBI6_DEFDS</name>
<dbReference type="Proteomes" id="UP000001520">
    <property type="component" value="Chromosome"/>
</dbReference>
<keyword evidence="3" id="KW-1185">Reference proteome</keyword>
<gene>
    <name evidence="2" type="ordered locus">DEFDS_0465</name>
</gene>
<proteinExistence type="predicted"/>
<dbReference type="InterPro" id="IPR036028">
    <property type="entry name" value="SH3-like_dom_sf"/>
</dbReference>
<dbReference type="PROSITE" id="PS51781">
    <property type="entry name" value="SH3B"/>
    <property type="match status" value="1"/>
</dbReference>
<protein>
    <recommendedName>
        <fullName evidence="1">SH3b domain-containing protein</fullName>
    </recommendedName>
</protein>
<dbReference type="RefSeq" id="WP_013007207.1">
    <property type="nucleotide sequence ID" value="NC_013939.1"/>
</dbReference>
<dbReference type="SUPFAM" id="SSF50044">
    <property type="entry name" value="SH3-domain"/>
    <property type="match status" value="1"/>
</dbReference>